<accession>A0A8H4P4T5</accession>
<organism evidence="2 3">
    <name type="scientific">Fusarium albosuccineum</name>
    <dbReference type="NCBI Taxonomy" id="1237068"/>
    <lineage>
        <taxon>Eukaryota</taxon>
        <taxon>Fungi</taxon>
        <taxon>Dikarya</taxon>
        <taxon>Ascomycota</taxon>
        <taxon>Pezizomycotina</taxon>
        <taxon>Sordariomycetes</taxon>
        <taxon>Hypocreomycetidae</taxon>
        <taxon>Hypocreales</taxon>
        <taxon>Nectriaceae</taxon>
        <taxon>Fusarium</taxon>
        <taxon>Fusarium decemcellulare species complex</taxon>
    </lineage>
</organism>
<dbReference type="OrthoDB" id="506431at2759"/>
<evidence type="ECO:0000259" key="1">
    <source>
        <dbReference type="Pfam" id="PF03061"/>
    </source>
</evidence>
<proteinExistence type="predicted"/>
<comment type="caution">
    <text evidence="2">The sequence shown here is derived from an EMBL/GenBank/DDBJ whole genome shotgun (WGS) entry which is preliminary data.</text>
</comment>
<dbReference type="Gene3D" id="3.10.129.10">
    <property type="entry name" value="Hotdog Thioesterase"/>
    <property type="match status" value="1"/>
</dbReference>
<evidence type="ECO:0000313" key="2">
    <source>
        <dbReference type="EMBL" id="KAF4457293.1"/>
    </source>
</evidence>
<feature type="domain" description="Thioesterase" evidence="1">
    <location>
        <begin position="114"/>
        <end position="207"/>
    </location>
</feature>
<dbReference type="PANTHER" id="PTHR47260:SF6">
    <property type="entry name" value="THIOESTERASE DOMAIN-CONTAINING PROTEIN"/>
    <property type="match status" value="1"/>
</dbReference>
<protein>
    <submittedName>
        <fullName evidence="2">Thioesterase superfamily</fullName>
    </submittedName>
</protein>
<dbReference type="EMBL" id="JAADYS010002608">
    <property type="protein sequence ID" value="KAF4457293.1"/>
    <property type="molecule type" value="Genomic_DNA"/>
</dbReference>
<name>A0A8H4P4T5_9HYPO</name>
<dbReference type="InterPro" id="IPR029069">
    <property type="entry name" value="HotDog_dom_sf"/>
</dbReference>
<keyword evidence="3" id="KW-1185">Reference proteome</keyword>
<reference evidence="2 3" key="1">
    <citation type="submission" date="2020-01" db="EMBL/GenBank/DDBJ databases">
        <title>Identification and distribution of gene clusters putatively required for synthesis of sphingolipid metabolism inhibitors in phylogenetically diverse species of the filamentous fungus Fusarium.</title>
        <authorList>
            <person name="Kim H.-S."/>
            <person name="Busman M."/>
            <person name="Brown D.W."/>
            <person name="Divon H."/>
            <person name="Uhlig S."/>
            <person name="Proctor R.H."/>
        </authorList>
    </citation>
    <scope>NUCLEOTIDE SEQUENCE [LARGE SCALE GENOMIC DNA]</scope>
    <source>
        <strain evidence="2 3">NRRL 20459</strain>
    </source>
</reference>
<dbReference type="InterPro" id="IPR006683">
    <property type="entry name" value="Thioestr_dom"/>
</dbReference>
<dbReference type="InterPro" id="IPR052061">
    <property type="entry name" value="PTE-AB_protein"/>
</dbReference>
<gene>
    <name evidence="2" type="ORF">FALBO_15240</name>
</gene>
<dbReference type="PANTHER" id="PTHR47260">
    <property type="entry name" value="UPF0644 PROTEIN PB2B4.06"/>
    <property type="match status" value="1"/>
</dbReference>
<dbReference type="SUPFAM" id="SSF54637">
    <property type="entry name" value="Thioesterase/thiol ester dehydrase-isomerase"/>
    <property type="match status" value="1"/>
</dbReference>
<dbReference type="AlphaFoldDB" id="A0A8H4P4T5"/>
<dbReference type="Pfam" id="PF03061">
    <property type="entry name" value="4HBT"/>
    <property type="match status" value="1"/>
</dbReference>
<evidence type="ECO:0000313" key="3">
    <source>
        <dbReference type="Proteomes" id="UP000554235"/>
    </source>
</evidence>
<dbReference type="Proteomes" id="UP000554235">
    <property type="component" value="Unassembled WGS sequence"/>
</dbReference>
<dbReference type="CDD" id="cd03443">
    <property type="entry name" value="PaaI_thioesterase"/>
    <property type="match status" value="1"/>
</dbReference>
<sequence>MQLPNPSRVSVSTTNDPSEAARLHFESIPWSAALLAPSDVVTFSPPSYSPPDPTGRSISKDELFRNTLNRVDAVPACIGFYHHPSGSSNSETTRLLLDSATLLFDLQPGVNGFQGTVHGGFFAALVDEAMGSYIYLSYRLQTEAKAHGTLPENVMDLDNVNFVTVGLNMKLKKPLPTPQVVTVTSTLAELSGRKLVLHTVIEGEGGVQYAACDGTWIAVPRQRL</sequence>